<reference evidence="3 4" key="1">
    <citation type="submission" date="2024-05" db="EMBL/GenBank/DDBJ databases">
        <title>Microbispora sp.ZYX-F-249.</title>
        <authorList>
            <person name="Xie H."/>
        </authorList>
    </citation>
    <scope>NUCLEOTIDE SEQUENCE [LARGE SCALE GENOMIC DNA]</scope>
    <source>
        <strain evidence="3 4">ZYX-F-249</strain>
    </source>
</reference>
<dbReference type="RefSeq" id="WP_346225091.1">
    <property type="nucleotide sequence ID" value="NZ_JBDJAW010000004.1"/>
</dbReference>
<gene>
    <name evidence="3" type="ORF">AAH991_07965</name>
</gene>
<evidence type="ECO:0000313" key="4">
    <source>
        <dbReference type="Proteomes" id="UP001447516"/>
    </source>
</evidence>
<protein>
    <submittedName>
        <fullName evidence="3">Uncharacterized protein</fullName>
    </submittedName>
</protein>
<evidence type="ECO:0000256" key="2">
    <source>
        <dbReference type="SAM" id="SignalP"/>
    </source>
</evidence>
<evidence type="ECO:0000313" key="3">
    <source>
        <dbReference type="EMBL" id="MEN3535030.1"/>
    </source>
</evidence>
<evidence type="ECO:0000256" key="1">
    <source>
        <dbReference type="SAM" id="MobiDB-lite"/>
    </source>
</evidence>
<dbReference type="EMBL" id="JBDJAW010000004">
    <property type="protein sequence ID" value="MEN3535030.1"/>
    <property type="molecule type" value="Genomic_DNA"/>
</dbReference>
<feature type="chain" id="PRO_5046081696" evidence="2">
    <location>
        <begin position="33"/>
        <end position="428"/>
    </location>
</feature>
<sequence>MSRTSRSIRGRCVALAAVTAGVSWLTGGAAMAKDGALADACRTQSGDVTGRDVTGRGVMDRDVPGRDATGGLTTLAPAAGVLSIADAAGAAAGQGRNSLPTAPATTTRSVPAALPAVPGPRTLPAVPGPRTLPGAMTGAAPAAAKAAPAVPAADAKTLFPARSTVPLLAVAPAKPSAANACAPQALRTAPAAHEREHPATQGHPKKGHRNPKPEGEPAGAPSRDDAARGTLPHNPGAQNPGAQNPGAQNTSPRRPEARKPGAQKPDAQNQGTQGTLTPEGVSNSNSSQSAASGQEQSTRTFPARDRRHRKGHHPHKPGLVPPAQATNQAGQAGRPATGTRNASLPEGERKKGAKDRRQRHDGVRGTAPVVRPDAADGRHVPRMQPREYPKAAARGQNGDITAPAALTKATGTRAVTDLATATGKKLLP</sequence>
<feature type="region of interest" description="Disordered" evidence="1">
    <location>
        <begin position="93"/>
        <end position="134"/>
    </location>
</feature>
<feature type="signal peptide" evidence="2">
    <location>
        <begin position="1"/>
        <end position="32"/>
    </location>
</feature>
<keyword evidence="4" id="KW-1185">Reference proteome</keyword>
<feature type="compositionally biased region" description="Low complexity" evidence="1">
    <location>
        <begin position="279"/>
        <end position="297"/>
    </location>
</feature>
<accession>A0ABV0AI74</accession>
<keyword evidence="2" id="KW-0732">Signal</keyword>
<feature type="region of interest" description="Disordered" evidence="1">
    <location>
        <begin position="181"/>
        <end position="383"/>
    </location>
</feature>
<comment type="caution">
    <text evidence="3">The sequence shown here is derived from an EMBL/GenBank/DDBJ whole genome shotgun (WGS) entry which is preliminary data.</text>
</comment>
<organism evidence="3 4">
    <name type="scientific">Microbispora maris</name>
    <dbReference type="NCBI Taxonomy" id="3144104"/>
    <lineage>
        <taxon>Bacteria</taxon>
        <taxon>Bacillati</taxon>
        <taxon>Actinomycetota</taxon>
        <taxon>Actinomycetes</taxon>
        <taxon>Streptosporangiales</taxon>
        <taxon>Streptosporangiaceae</taxon>
        <taxon>Microbispora</taxon>
    </lineage>
</organism>
<name>A0ABV0AI74_9ACTN</name>
<dbReference type="Proteomes" id="UP001447516">
    <property type="component" value="Unassembled WGS sequence"/>
</dbReference>
<feature type="compositionally biased region" description="Polar residues" evidence="1">
    <location>
        <begin position="266"/>
        <end position="276"/>
    </location>
</feature>
<proteinExistence type="predicted"/>
<feature type="compositionally biased region" description="Polar residues" evidence="1">
    <location>
        <begin position="236"/>
        <end position="252"/>
    </location>
</feature>
<feature type="compositionally biased region" description="Basic and acidic residues" evidence="1">
    <location>
        <begin position="373"/>
        <end position="383"/>
    </location>
</feature>
<feature type="compositionally biased region" description="Basic residues" evidence="1">
    <location>
        <begin position="305"/>
        <end position="316"/>
    </location>
</feature>
<feature type="compositionally biased region" description="Polar residues" evidence="1">
    <location>
        <begin position="96"/>
        <end position="109"/>
    </location>
</feature>